<organism evidence="1 2">
    <name type="scientific">Molorchus minor</name>
    <dbReference type="NCBI Taxonomy" id="1323400"/>
    <lineage>
        <taxon>Eukaryota</taxon>
        <taxon>Metazoa</taxon>
        <taxon>Ecdysozoa</taxon>
        <taxon>Arthropoda</taxon>
        <taxon>Hexapoda</taxon>
        <taxon>Insecta</taxon>
        <taxon>Pterygota</taxon>
        <taxon>Neoptera</taxon>
        <taxon>Endopterygota</taxon>
        <taxon>Coleoptera</taxon>
        <taxon>Polyphaga</taxon>
        <taxon>Cucujiformia</taxon>
        <taxon>Chrysomeloidea</taxon>
        <taxon>Cerambycidae</taxon>
        <taxon>Lamiinae</taxon>
        <taxon>Monochamini</taxon>
        <taxon>Molorchus</taxon>
    </lineage>
</organism>
<dbReference type="PANTHER" id="PTHR22954">
    <property type="entry name" value="RETROVIRAL PROTEASE-RELATED"/>
    <property type="match status" value="1"/>
</dbReference>
<reference evidence="1" key="1">
    <citation type="journal article" date="2023" name="Insect Mol. Biol.">
        <title>Genome sequencing provides insights into the evolution of gene families encoding plant cell wall-degrading enzymes in longhorned beetles.</title>
        <authorList>
            <person name="Shin N.R."/>
            <person name="Okamura Y."/>
            <person name="Kirsch R."/>
            <person name="Pauchet Y."/>
        </authorList>
    </citation>
    <scope>NUCLEOTIDE SEQUENCE</scope>
    <source>
        <strain evidence="1">MMC_N1</strain>
    </source>
</reference>
<gene>
    <name evidence="1" type="ORF">NQ317_008040</name>
</gene>
<proteinExistence type="predicted"/>
<dbReference type="InterPro" id="IPR005312">
    <property type="entry name" value="DUF1759"/>
</dbReference>
<evidence type="ECO:0000313" key="1">
    <source>
        <dbReference type="EMBL" id="KAJ8980332.1"/>
    </source>
</evidence>
<dbReference type="Proteomes" id="UP001162164">
    <property type="component" value="Unassembled WGS sequence"/>
</dbReference>
<sequence length="203" mass="22972">MAEELGILKIKRGIVKSMVTRLQNYFNTIDQNNVTEEIVAQLNVRLNKIEPAWEEFNELQSKIELIDTESSQADDHEREQFEEIYFSLTARINTLCKKLNEVTQKEVISNVGSVSGSGAISVGNTNNNYAQSMVKLPTIKLTTFDGSYNNWLEFKDSFTALVEKNESLSDIQKFYYLRSALEKDAVQVIKAIEVSAANVVHPV</sequence>
<dbReference type="PANTHER" id="PTHR22954:SF3">
    <property type="entry name" value="PROTEIN CBG08539"/>
    <property type="match status" value="1"/>
</dbReference>
<evidence type="ECO:0000313" key="2">
    <source>
        <dbReference type="Proteomes" id="UP001162164"/>
    </source>
</evidence>
<keyword evidence="2" id="KW-1185">Reference proteome</keyword>
<protein>
    <submittedName>
        <fullName evidence="1">Uncharacterized protein</fullName>
    </submittedName>
</protein>
<accession>A0ABQ9JSI1</accession>
<dbReference type="EMBL" id="JAPWTJ010000266">
    <property type="protein sequence ID" value="KAJ8980332.1"/>
    <property type="molecule type" value="Genomic_DNA"/>
</dbReference>
<comment type="caution">
    <text evidence="1">The sequence shown here is derived from an EMBL/GenBank/DDBJ whole genome shotgun (WGS) entry which is preliminary data.</text>
</comment>
<name>A0ABQ9JSI1_9CUCU</name>
<dbReference type="Pfam" id="PF03564">
    <property type="entry name" value="DUF1759"/>
    <property type="match status" value="1"/>
</dbReference>